<dbReference type="AlphaFoldDB" id="A0A9Q3UPH1"/>
<feature type="transmembrane region" description="Helical" evidence="6">
    <location>
        <begin position="229"/>
        <end position="248"/>
    </location>
</feature>
<evidence type="ECO:0000256" key="3">
    <source>
        <dbReference type="ARBA" id="ARBA00022989"/>
    </source>
</evidence>
<proteinExistence type="predicted"/>
<evidence type="ECO:0000256" key="6">
    <source>
        <dbReference type="SAM" id="Phobius"/>
    </source>
</evidence>
<organism evidence="7 8">
    <name type="scientific">Alloalcanivorax marinus</name>
    <dbReference type="NCBI Taxonomy" id="1177169"/>
    <lineage>
        <taxon>Bacteria</taxon>
        <taxon>Pseudomonadati</taxon>
        <taxon>Pseudomonadota</taxon>
        <taxon>Gammaproteobacteria</taxon>
        <taxon>Oceanospirillales</taxon>
        <taxon>Alcanivoracaceae</taxon>
        <taxon>Alloalcanivorax</taxon>
    </lineage>
</organism>
<evidence type="ECO:0000256" key="4">
    <source>
        <dbReference type="ARBA" id="ARBA00023136"/>
    </source>
</evidence>
<dbReference type="InterPro" id="IPR023271">
    <property type="entry name" value="Aquaporin-like"/>
</dbReference>
<dbReference type="Pfam" id="PF01226">
    <property type="entry name" value="Form_Nir_trans"/>
    <property type="match status" value="1"/>
</dbReference>
<dbReference type="RefSeq" id="WP_228234852.1">
    <property type="nucleotide sequence ID" value="NZ_ARXL01000011.1"/>
</dbReference>
<feature type="transmembrane region" description="Helical" evidence="6">
    <location>
        <begin position="155"/>
        <end position="177"/>
    </location>
</feature>
<keyword evidence="3 6" id="KW-1133">Transmembrane helix</keyword>
<keyword evidence="4 6" id="KW-0472">Membrane</keyword>
<dbReference type="Proteomes" id="UP001108027">
    <property type="component" value="Unassembled WGS sequence"/>
</dbReference>
<protein>
    <submittedName>
        <fullName evidence="7">Formate/nitrite transporter family protein</fullName>
    </submittedName>
</protein>
<dbReference type="PANTHER" id="PTHR30520:SF2">
    <property type="entry name" value="INNER MEMBRANE PROTEIN YFDC"/>
    <property type="match status" value="1"/>
</dbReference>
<evidence type="ECO:0000256" key="1">
    <source>
        <dbReference type="ARBA" id="ARBA00004141"/>
    </source>
</evidence>
<sequence length="326" mass="35806">MNRDQPSDPEHHDEDSTPWEDAVKRERRDAARDGDHDDEEEDDKQERYLPSKAAAVHERLRVSGEKELERDAMALLWSAVAAGISMSASFMARGLLDAHLPDSDAGFLVGSIGYTFGFLIVILARQQLFTENTVTAVLPFMSHPTAGNLGRLMRLWGVVLAGNIVGAGLAAFTFLHLPMFSPAVAESFVSLGHKVMENGPFEMFSKGIVAGWLIATMVWVMPSADQAKAWVILIMTYAVAIGEFPHIIVGASEILYLVFAGETGWADFFLRFGLPTLAGNIAGGTFIFALISHAQIRNDMDIQRQGRRGAWGFARKHAPGHKNKNQ</sequence>
<feature type="transmembrane region" description="Helical" evidence="6">
    <location>
        <begin position="74"/>
        <end position="93"/>
    </location>
</feature>
<keyword evidence="2 6" id="KW-0812">Transmembrane</keyword>
<evidence type="ECO:0000313" key="8">
    <source>
        <dbReference type="Proteomes" id="UP001108027"/>
    </source>
</evidence>
<feature type="transmembrane region" description="Helical" evidence="6">
    <location>
        <begin position="105"/>
        <end position="124"/>
    </location>
</feature>
<keyword evidence="8" id="KW-1185">Reference proteome</keyword>
<comment type="caution">
    <text evidence="7">The sequence shown here is derived from an EMBL/GenBank/DDBJ whole genome shotgun (WGS) entry which is preliminary data.</text>
</comment>
<feature type="transmembrane region" description="Helical" evidence="6">
    <location>
        <begin position="268"/>
        <end position="291"/>
    </location>
</feature>
<dbReference type="InterPro" id="IPR000292">
    <property type="entry name" value="For/NO2_transpt"/>
</dbReference>
<evidence type="ECO:0000256" key="5">
    <source>
        <dbReference type="SAM" id="MobiDB-lite"/>
    </source>
</evidence>
<evidence type="ECO:0000313" key="7">
    <source>
        <dbReference type="EMBL" id="MCC4310225.1"/>
    </source>
</evidence>
<evidence type="ECO:0000256" key="2">
    <source>
        <dbReference type="ARBA" id="ARBA00022692"/>
    </source>
</evidence>
<dbReference type="PANTHER" id="PTHR30520">
    <property type="entry name" value="FORMATE TRANSPORTER-RELATED"/>
    <property type="match status" value="1"/>
</dbReference>
<comment type="subcellular location">
    <subcellularLocation>
        <location evidence="1">Membrane</location>
        <topology evidence="1">Multi-pass membrane protein</topology>
    </subcellularLocation>
</comment>
<feature type="region of interest" description="Disordered" evidence="5">
    <location>
        <begin position="1"/>
        <end position="49"/>
    </location>
</feature>
<name>A0A9Q3UPH1_9GAMM</name>
<reference evidence="7" key="1">
    <citation type="submission" date="2021-10" db="EMBL/GenBank/DDBJ databases">
        <title>The diversity and Nitrogen Metabolism of Culturable Nitrate-Utilizing Bacteria Within the Oxygen Minimum Zone of the Changjiang (Yangtze River)Estuary.</title>
        <authorList>
            <person name="Zhang D."/>
            <person name="Zheng J."/>
            <person name="Liu S."/>
            <person name="He W."/>
        </authorList>
    </citation>
    <scope>NUCLEOTIDE SEQUENCE</scope>
    <source>
        <strain evidence="7">FXH-223</strain>
    </source>
</reference>
<dbReference type="Gene3D" id="1.20.1080.10">
    <property type="entry name" value="Glycerol uptake facilitator protein"/>
    <property type="match status" value="1"/>
</dbReference>
<dbReference type="GO" id="GO:0005886">
    <property type="term" value="C:plasma membrane"/>
    <property type="evidence" value="ECO:0007669"/>
    <property type="project" value="TreeGrafter"/>
</dbReference>
<gene>
    <name evidence="7" type="ORF">LL252_16765</name>
</gene>
<feature type="compositionally biased region" description="Basic and acidic residues" evidence="5">
    <location>
        <begin position="1"/>
        <end position="35"/>
    </location>
</feature>
<feature type="transmembrane region" description="Helical" evidence="6">
    <location>
        <begin position="203"/>
        <end position="222"/>
    </location>
</feature>
<dbReference type="EMBL" id="JAJGNA010000031">
    <property type="protein sequence ID" value="MCC4310225.1"/>
    <property type="molecule type" value="Genomic_DNA"/>
</dbReference>
<accession>A0A9Q3UPH1</accession>
<dbReference type="GO" id="GO:0015499">
    <property type="term" value="F:formate transmembrane transporter activity"/>
    <property type="evidence" value="ECO:0007669"/>
    <property type="project" value="TreeGrafter"/>
</dbReference>